<organism evidence="1 2">
    <name type="scientific">Rhabditophanes sp. KR3021</name>
    <dbReference type="NCBI Taxonomy" id="114890"/>
    <lineage>
        <taxon>Eukaryota</taxon>
        <taxon>Metazoa</taxon>
        <taxon>Ecdysozoa</taxon>
        <taxon>Nematoda</taxon>
        <taxon>Chromadorea</taxon>
        <taxon>Rhabditida</taxon>
        <taxon>Tylenchina</taxon>
        <taxon>Panagrolaimomorpha</taxon>
        <taxon>Strongyloidoidea</taxon>
        <taxon>Alloionematidae</taxon>
        <taxon>Rhabditophanes</taxon>
    </lineage>
</organism>
<accession>A0AC35TU22</accession>
<dbReference type="Proteomes" id="UP000095286">
    <property type="component" value="Unplaced"/>
</dbReference>
<sequence length="385" mass="43693">MADSDELNDSNVDEIQEGLSNVCIEDEVGKPKAKEEVGKPKAEKEVGKPKAEDKVGKPEAEEEVGKPEAEEEVGKPKAEDEGVGKLEAKDEGVVKSEAKDEGVGEPDIKEEDIISSPSSKLEGEKDFKKFQIARNLKKHIIRIRDSYKKDWKSKEMSVRQRGVALYLIDRLVFRAGNKKSGNKVATFGCCSLRCEHIKLHDQKNGKEYVVEFDFPGKCNIRYQNEVPVEETVYKNLESFMENKEGSEDLFDCLDTSILNSYLSTLIPGFPELTVKVFRTCNASSTFQDQLKKLSKEGDSIKNKMLAFKVANKQVAVLCNHQHAVSKGHETIMEEYLKTSLLHYIDPRIVVAWCKKMEVTLEEIYTETERKKFQWAINSTESDYEF</sequence>
<reference evidence="2" key="1">
    <citation type="submission" date="2016-11" db="UniProtKB">
        <authorList>
            <consortium name="WormBaseParasite"/>
        </authorList>
    </citation>
    <scope>IDENTIFICATION</scope>
    <source>
        <strain evidence="2">KR3021</strain>
    </source>
</reference>
<evidence type="ECO:0000313" key="2">
    <source>
        <dbReference type="WBParaSite" id="RSKR_0000447300.1"/>
    </source>
</evidence>
<name>A0AC35TU22_9BILA</name>
<proteinExistence type="predicted"/>
<dbReference type="WBParaSite" id="RSKR_0000447300.1">
    <property type="protein sequence ID" value="RSKR_0000447300.1"/>
    <property type="gene ID" value="RSKR_0000447300"/>
</dbReference>
<protein>
    <submittedName>
        <fullName evidence="2">DNA topoisomerase I</fullName>
    </submittedName>
</protein>
<evidence type="ECO:0000313" key="1">
    <source>
        <dbReference type="Proteomes" id="UP000095286"/>
    </source>
</evidence>